<protein>
    <recommendedName>
        <fullName evidence="2">VQ domain-containing protein</fullName>
    </recommendedName>
</protein>
<evidence type="ECO:0000313" key="4">
    <source>
        <dbReference type="Proteomes" id="UP001633002"/>
    </source>
</evidence>
<evidence type="ECO:0000259" key="2">
    <source>
        <dbReference type="Pfam" id="PF05678"/>
    </source>
</evidence>
<dbReference type="Proteomes" id="UP001633002">
    <property type="component" value="Unassembled WGS sequence"/>
</dbReference>
<gene>
    <name evidence="3" type="ORF">R1sor_015115</name>
</gene>
<dbReference type="InterPro" id="IPR039607">
    <property type="entry name" value="VQ_8/17/18/20/21/25"/>
</dbReference>
<dbReference type="Pfam" id="PF05678">
    <property type="entry name" value="VQ"/>
    <property type="match status" value="1"/>
</dbReference>
<feature type="region of interest" description="Disordered" evidence="1">
    <location>
        <begin position="66"/>
        <end position="90"/>
    </location>
</feature>
<feature type="compositionally biased region" description="Polar residues" evidence="1">
    <location>
        <begin position="443"/>
        <end position="460"/>
    </location>
</feature>
<dbReference type="PANTHER" id="PTHR33143">
    <property type="entry name" value="F16F4.1 PROTEIN-RELATED"/>
    <property type="match status" value="1"/>
</dbReference>
<dbReference type="PANTHER" id="PTHR33143:SF3">
    <property type="entry name" value="VQ MOTIF-CONTAINING PROTEIN 17-RELATED"/>
    <property type="match status" value="1"/>
</dbReference>
<dbReference type="EMBL" id="JBJQOH010000004">
    <property type="protein sequence ID" value="KAL3688806.1"/>
    <property type="molecule type" value="Genomic_DNA"/>
</dbReference>
<proteinExistence type="predicted"/>
<feature type="compositionally biased region" description="Polar residues" evidence="1">
    <location>
        <begin position="67"/>
        <end position="76"/>
    </location>
</feature>
<evidence type="ECO:0000256" key="1">
    <source>
        <dbReference type="SAM" id="MobiDB-lite"/>
    </source>
</evidence>
<feature type="region of interest" description="Disordered" evidence="1">
    <location>
        <begin position="439"/>
        <end position="460"/>
    </location>
</feature>
<keyword evidence="4" id="KW-1185">Reference proteome</keyword>
<feature type="region of interest" description="Disordered" evidence="1">
    <location>
        <begin position="155"/>
        <end position="174"/>
    </location>
</feature>
<feature type="domain" description="VQ" evidence="2">
    <location>
        <begin position="44"/>
        <end position="70"/>
    </location>
</feature>
<evidence type="ECO:0000313" key="3">
    <source>
        <dbReference type="EMBL" id="KAL3688806.1"/>
    </source>
</evidence>
<reference evidence="3 4" key="1">
    <citation type="submission" date="2024-09" db="EMBL/GenBank/DDBJ databases">
        <title>Chromosome-scale assembly of Riccia sorocarpa.</title>
        <authorList>
            <person name="Paukszto L."/>
        </authorList>
    </citation>
    <scope>NUCLEOTIDE SEQUENCE [LARGE SCALE GENOMIC DNA]</scope>
    <source>
        <strain evidence="3">LP-2024</strain>
        <tissue evidence="3">Aerial parts of the thallus</tissue>
    </source>
</reference>
<accession>A0ABD3HD66</accession>
<comment type="caution">
    <text evidence="3">The sequence shown here is derived from an EMBL/GenBank/DDBJ whole genome shotgun (WGS) entry which is preliminary data.</text>
</comment>
<name>A0ABD3HD66_9MARC</name>
<dbReference type="InterPro" id="IPR008889">
    <property type="entry name" value="VQ"/>
</dbReference>
<organism evidence="3 4">
    <name type="scientific">Riccia sorocarpa</name>
    <dbReference type="NCBI Taxonomy" id="122646"/>
    <lineage>
        <taxon>Eukaryota</taxon>
        <taxon>Viridiplantae</taxon>
        <taxon>Streptophyta</taxon>
        <taxon>Embryophyta</taxon>
        <taxon>Marchantiophyta</taxon>
        <taxon>Marchantiopsida</taxon>
        <taxon>Marchantiidae</taxon>
        <taxon>Marchantiales</taxon>
        <taxon>Ricciaceae</taxon>
        <taxon>Riccia</taxon>
    </lineage>
</organism>
<dbReference type="AlphaFoldDB" id="A0ABD3HD66"/>
<sequence length="537" mass="57942">MKESKSPAPHSPSAVTMSQRRESRGIDKTSGPAGAYGAIRVIHIFAPKVIKTDVANFRALVQKLTGRPTSSNQAGKSTRGRSRKTSAAGASTSVTAAGCIDVTTCMRSPTSTSISSSVETSTFEFESSSSVNTSAHRHQSSAAIADFEFDQKFQTRSGPLNSNSQGSASLFSAPDSSMTSSAQLNWFELEFSGRLQYSSPSSSSSFVSEPLSRDQMFSANGIEAAEDRLISCPAARSSSCSSWNESGSKSSPSIMVDPMQSLSGYKDNVSCSWSSPEASSCNSWSQEQEDTDFELRHQRNECNAATLSSGRRTTSSNDLVFSEMEILAGLVSPGHHPPLPEVNTLPPPLMSDYTSSNNSFSLEHFLFPIVSAKSTGGDSTDVSSSWNFVHTGMIQLNTPHARSPCPKSSSRAVVVDPRFEEESDRKSLLYPCVDHGKAYGSDGNESGSTGQTGTSLNAHPSTTSSIMLHLMITSRWYVAMEEIRSHARTQAQSPFRLFCFGGLNIELVCSLGFHVKYLDRVPIPVLKVHMIIYARND</sequence>
<feature type="region of interest" description="Disordered" evidence="1">
    <location>
        <begin position="1"/>
        <end position="32"/>
    </location>
</feature>